<dbReference type="PANTHER" id="PTHR33395:SF22">
    <property type="entry name" value="REVERSE TRANSCRIPTASE DOMAIN-CONTAINING PROTEIN"/>
    <property type="match status" value="1"/>
</dbReference>
<reference evidence="1" key="1">
    <citation type="submission" date="2019-10" db="EMBL/GenBank/DDBJ databases">
        <authorList>
            <person name="Soares A.E.R."/>
            <person name="Aleixo A."/>
            <person name="Schneider P."/>
            <person name="Miyaki C.Y."/>
            <person name="Schneider M.P."/>
            <person name="Mello C."/>
            <person name="Vasconcelos A.T.R."/>
        </authorList>
    </citation>
    <scope>NUCLEOTIDE SEQUENCE</scope>
    <source>
        <tissue evidence="1">Muscle</tissue>
    </source>
</reference>
<accession>A0ABQ9DQZ7</accession>
<sequence length="119" mass="13727">MTLPSLLLLPFLGYFNLPEINWEHHAAGTIPVRRFLKNLDDNFIEQVLMKPTRKNALLELLLVNRVDPMSEVDIGACLGHSDHENTKFKISVDRRKSASKTSTVDMRRADFRLLRKLIN</sequence>
<dbReference type="Proteomes" id="UP001145742">
    <property type="component" value="Unassembled WGS sequence"/>
</dbReference>
<gene>
    <name evidence="1" type="ORF">WISP_26561</name>
</gene>
<organism evidence="1 2">
    <name type="scientific">Willisornis vidua</name>
    <name type="common">Xingu scale-backed antbird</name>
    <dbReference type="NCBI Taxonomy" id="1566151"/>
    <lineage>
        <taxon>Eukaryota</taxon>
        <taxon>Metazoa</taxon>
        <taxon>Chordata</taxon>
        <taxon>Craniata</taxon>
        <taxon>Vertebrata</taxon>
        <taxon>Euteleostomi</taxon>
        <taxon>Archelosauria</taxon>
        <taxon>Archosauria</taxon>
        <taxon>Dinosauria</taxon>
        <taxon>Saurischia</taxon>
        <taxon>Theropoda</taxon>
        <taxon>Coelurosauria</taxon>
        <taxon>Aves</taxon>
        <taxon>Neognathae</taxon>
        <taxon>Neoaves</taxon>
        <taxon>Telluraves</taxon>
        <taxon>Australaves</taxon>
        <taxon>Passeriformes</taxon>
        <taxon>Thamnophilidae</taxon>
        <taxon>Willisornis</taxon>
    </lineage>
</organism>
<dbReference type="PANTHER" id="PTHR33395">
    <property type="entry name" value="TRANSCRIPTASE, PUTATIVE-RELATED-RELATED"/>
    <property type="match status" value="1"/>
</dbReference>
<name>A0ABQ9DQZ7_9PASS</name>
<keyword evidence="2" id="KW-1185">Reference proteome</keyword>
<evidence type="ECO:0000313" key="2">
    <source>
        <dbReference type="Proteomes" id="UP001145742"/>
    </source>
</evidence>
<comment type="caution">
    <text evidence="1">The sequence shown here is derived from an EMBL/GenBank/DDBJ whole genome shotgun (WGS) entry which is preliminary data.</text>
</comment>
<proteinExistence type="predicted"/>
<evidence type="ECO:0000313" key="1">
    <source>
        <dbReference type="EMBL" id="KAJ7424810.1"/>
    </source>
</evidence>
<dbReference type="EMBL" id="WHWB01032623">
    <property type="protein sequence ID" value="KAJ7424810.1"/>
    <property type="molecule type" value="Genomic_DNA"/>
</dbReference>
<protein>
    <submittedName>
        <fullName evidence="1">Uncharacterized protein</fullName>
    </submittedName>
</protein>